<keyword evidence="4" id="KW-1185">Reference proteome</keyword>
<dbReference type="Proteomes" id="UP001225378">
    <property type="component" value="Chromosome"/>
</dbReference>
<evidence type="ECO:0008006" key="5">
    <source>
        <dbReference type="Google" id="ProtNLM"/>
    </source>
</evidence>
<sequence length="646" mass="70884">MKKTSKIQLAGAIALLTAANLSATASAAGIIGHPGPQPRPGPSMQTLSDDGMTTYVVTPEGHFPAVDPFDNPPGSNFLPTVNSNMIDFNGDEMPNTQPSAYGTGDSRYLLHDGPVLTQAVNKASPSDDLDAVIDALEYAAGKNKVDKDAVHFGLDILEGNPIADRAYSGIPVLHYKGPEKAKTVIPICAEHNPCQENDTVIGGNVDVEMIFFDQRIEADTAFVDPSAVQDVPWTITYHVNILHNGIEDFSPMVMYFDQNPDGTRGPFHVSMDQTYFPMLEEGTRYTVKIKESLGKYYNLTYIWGWRIHPPRVQVIENATKAPMGKTLVQWESDVFGVNPSLNEETKLAAIAKIGDIAPAKRMWNILRMLSDHNKKQAKKKSLEHMVADLRAAYLDWMDRTKLPAGVEADPDATITLLYANNTIYGSRQGLSGEGSGQGPASFKGICNGCAHDWTIRPYNYKVTLLNGDHFPHAYMNVDFGGSRGWENQFQETDPTTAFAEHEHAAPSVIEGSETTIVDDVLLDTTPNPAKQGLAIDPSTGEYVKTNDLVFPMNTGGTEEFLQASPRDPDINAEPQFGSGCFFTFGRNHAWPNAGGPWGMIMVPPVGEDGALSMHKVDITYNFEPSRRLRIYQFDPLHHEVAVYSLH</sequence>
<dbReference type="RefSeq" id="WP_349431832.1">
    <property type="nucleotide sequence ID" value="NZ_CP157743.1"/>
</dbReference>
<feature type="chain" id="PRO_5043817811" description="Secreted protein" evidence="2">
    <location>
        <begin position="28"/>
        <end position="646"/>
    </location>
</feature>
<gene>
    <name evidence="3" type="ORF">Q9L42_002515</name>
</gene>
<dbReference type="AlphaFoldDB" id="A0AAU7NVJ5"/>
<feature type="region of interest" description="Disordered" evidence="1">
    <location>
        <begin position="31"/>
        <end position="50"/>
    </location>
</feature>
<evidence type="ECO:0000256" key="2">
    <source>
        <dbReference type="SAM" id="SignalP"/>
    </source>
</evidence>
<accession>A0AAU7NVJ5</accession>
<name>A0AAU7NVJ5_9GAMM</name>
<dbReference type="EMBL" id="CP157743">
    <property type="protein sequence ID" value="XBS21015.1"/>
    <property type="molecule type" value="Genomic_DNA"/>
</dbReference>
<organism evidence="3 4">
    <name type="scientific">Methylomarinum roseum</name>
    <dbReference type="NCBI Taxonomy" id="3067653"/>
    <lineage>
        <taxon>Bacteria</taxon>
        <taxon>Pseudomonadati</taxon>
        <taxon>Pseudomonadota</taxon>
        <taxon>Gammaproteobacteria</taxon>
        <taxon>Methylococcales</taxon>
        <taxon>Methylococcaceae</taxon>
        <taxon>Methylomarinum</taxon>
    </lineage>
</organism>
<evidence type="ECO:0000256" key="1">
    <source>
        <dbReference type="SAM" id="MobiDB-lite"/>
    </source>
</evidence>
<feature type="signal peptide" evidence="2">
    <location>
        <begin position="1"/>
        <end position="27"/>
    </location>
</feature>
<proteinExistence type="predicted"/>
<protein>
    <recommendedName>
        <fullName evidence="5">Secreted protein</fullName>
    </recommendedName>
</protein>
<evidence type="ECO:0000313" key="3">
    <source>
        <dbReference type="EMBL" id="XBS21015.1"/>
    </source>
</evidence>
<evidence type="ECO:0000313" key="4">
    <source>
        <dbReference type="Proteomes" id="UP001225378"/>
    </source>
</evidence>
<reference evidence="3 4" key="1">
    <citation type="journal article" date="2024" name="Microbiology">
        <title>Methylomarinum rosea sp. nov., a novel halophilic methanotrophic bacterium from the hypersaline Lake Elton.</title>
        <authorList>
            <person name="Suleimanov R.Z."/>
            <person name="Oshkin I.Y."/>
            <person name="Danilova O.V."/>
            <person name="Suzina N.E."/>
            <person name="Dedysh S.N."/>
        </authorList>
    </citation>
    <scope>NUCLEOTIDE SEQUENCE [LARGE SCALE GENOMIC DNA]</scope>
    <source>
        <strain evidence="3 4">Ch1-1</strain>
    </source>
</reference>
<dbReference type="KEGG" id="mech:Q9L42_002515"/>
<keyword evidence="2" id="KW-0732">Signal</keyword>